<dbReference type="Proteomes" id="UP000595140">
    <property type="component" value="Unassembled WGS sequence"/>
</dbReference>
<name>A0A484KUH8_9ASTE</name>
<dbReference type="SUPFAM" id="SSF53098">
    <property type="entry name" value="Ribonuclease H-like"/>
    <property type="match status" value="1"/>
</dbReference>
<dbReference type="AlphaFoldDB" id="A0A484KUH8"/>
<feature type="chain" id="PRO_5019764102" evidence="1">
    <location>
        <begin position="24"/>
        <end position="156"/>
    </location>
</feature>
<keyword evidence="1" id="KW-0732">Signal</keyword>
<reference evidence="2 3" key="1">
    <citation type="submission" date="2018-04" db="EMBL/GenBank/DDBJ databases">
        <authorList>
            <person name="Vogel A."/>
        </authorList>
    </citation>
    <scope>NUCLEOTIDE SEQUENCE [LARGE SCALE GENOMIC DNA]</scope>
</reference>
<dbReference type="EMBL" id="OOIL02000560">
    <property type="protein sequence ID" value="VFQ66859.1"/>
    <property type="molecule type" value="Genomic_DNA"/>
</dbReference>
<evidence type="ECO:0000313" key="3">
    <source>
        <dbReference type="Proteomes" id="UP000595140"/>
    </source>
</evidence>
<dbReference type="GO" id="GO:0003676">
    <property type="term" value="F:nucleic acid binding"/>
    <property type="evidence" value="ECO:0007669"/>
    <property type="project" value="InterPro"/>
</dbReference>
<dbReference type="Gene3D" id="3.30.420.10">
    <property type="entry name" value="Ribonuclease H-like superfamily/Ribonuclease H"/>
    <property type="match status" value="1"/>
</dbReference>
<evidence type="ECO:0000256" key="1">
    <source>
        <dbReference type="SAM" id="SignalP"/>
    </source>
</evidence>
<dbReference type="OrthoDB" id="1920326at2759"/>
<dbReference type="InterPro" id="IPR036397">
    <property type="entry name" value="RNaseH_sf"/>
</dbReference>
<accession>A0A484KUH8</accession>
<keyword evidence="3" id="KW-1185">Reference proteome</keyword>
<gene>
    <name evidence="2" type="ORF">CCAM_LOCUS8635</name>
</gene>
<evidence type="ECO:0000313" key="2">
    <source>
        <dbReference type="EMBL" id="VFQ66859.1"/>
    </source>
</evidence>
<proteinExistence type="predicted"/>
<feature type="signal peptide" evidence="1">
    <location>
        <begin position="1"/>
        <end position="23"/>
    </location>
</feature>
<dbReference type="InterPro" id="IPR012337">
    <property type="entry name" value="RNaseH-like_sf"/>
</dbReference>
<protein>
    <submittedName>
        <fullName evidence="2">Uncharacterized protein</fullName>
    </submittedName>
</protein>
<organism evidence="2 3">
    <name type="scientific">Cuscuta campestris</name>
    <dbReference type="NCBI Taxonomy" id="132261"/>
    <lineage>
        <taxon>Eukaryota</taxon>
        <taxon>Viridiplantae</taxon>
        <taxon>Streptophyta</taxon>
        <taxon>Embryophyta</taxon>
        <taxon>Tracheophyta</taxon>
        <taxon>Spermatophyta</taxon>
        <taxon>Magnoliopsida</taxon>
        <taxon>eudicotyledons</taxon>
        <taxon>Gunneridae</taxon>
        <taxon>Pentapetalae</taxon>
        <taxon>asterids</taxon>
        <taxon>lamiids</taxon>
        <taxon>Solanales</taxon>
        <taxon>Convolvulaceae</taxon>
        <taxon>Cuscuteae</taxon>
        <taxon>Cuscuta</taxon>
        <taxon>Cuscuta subgen. Grammica</taxon>
        <taxon>Cuscuta sect. Cleistogrammica</taxon>
    </lineage>
</organism>
<sequence length="156" mass="17675">MKGEAPSLPILSLILATIFFPEGKKTCKETMDDSTLIPRCVRSSRKERNLYYRPNGELDGGGDSSTRRQWQFPGLCRFGLPFGNGSELTFPIHWSKPSKALELPKPSNLRLGNWDTPVLSKEHLSYVATDAFVSWHLYQVLKSLPDAPMPKHMDRE</sequence>